<dbReference type="Gene3D" id="3.30.300.30">
    <property type="match status" value="1"/>
</dbReference>
<organism evidence="8 9">
    <name type="scientific">Aromatoleum bremense</name>
    <dbReference type="NCBI Taxonomy" id="76115"/>
    <lineage>
        <taxon>Bacteria</taxon>
        <taxon>Pseudomonadati</taxon>
        <taxon>Pseudomonadota</taxon>
        <taxon>Betaproteobacteria</taxon>
        <taxon>Rhodocyclales</taxon>
        <taxon>Rhodocyclaceae</taxon>
        <taxon>Aromatoleum</taxon>
    </lineage>
</organism>
<evidence type="ECO:0000259" key="6">
    <source>
        <dbReference type="Pfam" id="PF00501"/>
    </source>
</evidence>
<dbReference type="GO" id="GO:0003987">
    <property type="term" value="F:acetate-CoA ligase activity"/>
    <property type="evidence" value="ECO:0007669"/>
    <property type="project" value="UniProtKB-EC"/>
</dbReference>
<comment type="caution">
    <text evidence="8">The sequence shown here is derived from an EMBL/GenBank/DDBJ whole genome shotgun (WGS) entry which is preliminary data.</text>
</comment>
<dbReference type="PANTHER" id="PTHR24095:SF14">
    <property type="entry name" value="ACETYL-COENZYME A SYNTHETASE 1"/>
    <property type="match status" value="1"/>
</dbReference>
<dbReference type="PROSITE" id="PS00455">
    <property type="entry name" value="AMP_BINDING"/>
    <property type="match status" value="1"/>
</dbReference>
<evidence type="ECO:0000256" key="4">
    <source>
        <dbReference type="ARBA" id="ARBA00022840"/>
    </source>
</evidence>
<dbReference type="InterPro" id="IPR025110">
    <property type="entry name" value="AMP-bd_C"/>
</dbReference>
<sequence>MRWQTIEKSPGADALAPNLADYERTRAGFSWAEARGELDGLPGGRGLNIAHEAVDHHAAGTRRDHLALRWLGANGEVRDFSYGRLAELSNRFANVLQALKVGKGEGVFALTGRIPELYVAALGTLKNGSLFCPLFSAFGPEPVHARMSIGEARVLVTTPALYRSRVAGLRERLPRLEHVLLVGGGAAAQDVPGTRDLDSLMAGASAEFVIPPTDPEDWALLHFTSGTTGRPKGAIHVHAAVLVHHLTGRYALDLHPEDVFWCTADPGWVTGTSYGIIAPLTNGVTSIVDEEEFEPERWYGILQDQKVTVWYTAPTAIRMLMKYGDELARHYDLSRLRFLASVGEPLNPEAVVWGAEAFGHPFHDNWWQTETGGIMISNYAAMAVKPGSMGKPLPGVEAAVVRRREDGGIDTLAPGEQGELALRPGWPSMFRGYLHEEARYEKCFAGGWYLTGDLARCDEDGYFWFVGRADDLIKSSGHLIGPFEVESVLMEHPAVAEAGVIGKPDPMAGEVVKAFVALKPGIDPDEALRRELLGFARKRLGAVAPRELDFQPSLPKTRSGKIMRRLLKARELGLPEGDLSTLEAEK</sequence>
<dbReference type="EC" id="6.2.1.1" evidence="1"/>
<dbReference type="Pfam" id="PF00501">
    <property type="entry name" value="AMP-binding"/>
    <property type="match status" value="1"/>
</dbReference>
<evidence type="ECO:0000256" key="3">
    <source>
        <dbReference type="ARBA" id="ARBA00022741"/>
    </source>
</evidence>
<keyword evidence="3" id="KW-0547">Nucleotide-binding</keyword>
<dbReference type="InterPro" id="IPR045851">
    <property type="entry name" value="AMP-bd_C_sf"/>
</dbReference>
<evidence type="ECO:0000256" key="2">
    <source>
        <dbReference type="ARBA" id="ARBA00022598"/>
    </source>
</evidence>
<dbReference type="Proteomes" id="UP000633943">
    <property type="component" value="Unassembled WGS sequence"/>
</dbReference>
<reference evidence="8 9" key="1">
    <citation type="submission" date="2019-12" db="EMBL/GenBank/DDBJ databases">
        <title>Comparative genomics gives insights into the taxonomy of the Azoarcus-Aromatoleum group and reveals separate origins of nif in the plant-associated Azoarcus and non-plant-associated Aromatoleum sub-groups.</title>
        <authorList>
            <person name="Lafos M."/>
            <person name="Maluk M."/>
            <person name="Batista M."/>
            <person name="Junghare M."/>
            <person name="Carmona M."/>
            <person name="Faoro H."/>
            <person name="Cruz L.M."/>
            <person name="Battistoni F."/>
            <person name="De Souza E."/>
            <person name="Pedrosa F."/>
            <person name="Chen W.-M."/>
            <person name="Poole P.S."/>
            <person name="Dixon R.A."/>
            <person name="James E.K."/>
        </authorList>
    </citation>
    <scope>NUCLEOTIDE SEQUENCE [LARGE SCALE GENOMIC DNA]</scope>
    <source>
        <strain evidence="8 9">PbN1</strain>
    </source>
</reference>
<keyword evidence="2 8" id="KW-0436">Ligase</keyword>
<accession>A0ABX1NQK6</accession>
<evidence type="ECO:0000256" key="1">
    <source>
        <dbReference type="ARBA" id="ARBA00013275"/>
    </source>
</evidence>
<dbReference type="PANTHER" id="PTHR24095">
    <property type="entry name" value="ACETYL-COENZYME A SYNTHETASE"/>
    <property type="match status" value="1"/>
</dbReference>
<gene>
    <name evidence="8" type="primary">acsA</name>
    <name evidence="8" type="ORF">GPA24_01170</name>
</gene>
<dbReference type="InterPro" id="IPR020845">
    <property type="entry name" value="AMP-binding_CS"/>
</dbReference>
<dbReference type="Gene3D" id="3.40.50.12780">
    <property type="entry name" value="N-terminal domain of ligase-like"/>
    <property type="match status" value="1"/>
</dbReference>
<evidence type="ECO:0000256" key="5">
    <source>
        <dbReference type="ARBA" id="ARBA00022990"/>
    </source>
</evidence>
<dbReference type="InterPro" id="IPR042099">
    <property type="entry name" value="ANL_N_sf"/>
</dbReference>
<keyword evidence="9" id="KW-1185">Reference proteome</keyword>
<keyword evidence="5" id="KW-0007">Acetylation</keyword>
<dbReference type="InterPro" id="IPR000873">
    <property type="entry name" value="AMP-dep_synth/lig_dom"/>
</dbReference>
<evidence type="ECO:0000313" key="8">
    <source>
        <dbReference type="EMBL" id="NMG14172.1"/>
    </source>
</evidence>
<dbReference type="Pfam" id="PF13193">
    <property type="entry name" value="AMP-binding_C"/>
    <property type="match status" value="1"/>
</dbReference>
<dbReference type="SUPFAM" id="SSF56801">
    <property type="entry name" value="Acetyl-CoA synthetase-like"/>
    <property type="match status" value="1"/>
</dbReference>
<name>A0ABX1NQK6_9RHOO</name>
<dbReference type="EMBL" id="WTVP01000002">
    <property type="protein sequence ID" value="NMG14172.1"/>
    <property type="molecule type" value="Genomic_DNA"/>
</dbReference>
<feature type="domain" description="AMP-binding enzyme C-terminal" evidence="7">
    <location>
        <begin position="484"/>
        <end position="561"/>
    </location>
</feature>
<dbReference type="RefSeq" id="WP_169201013.1">
    <property type="nucleotide sequence ID" value="NZ_CP059467.1"/>
</dbReference>
<evidence type="ECO:0000313" key="9">
    <source>
        <dbReference type="Proteomes" id="UP000633943"/>
    </source>
</evidence>
<protein>
    <recommendedName>
        <fullName evidence="1">acetate--CoA ligase</fullName>
        <ecNumber evidence="1">6.2.1.1</ecNumber>
    </recommendedName>
</protein>
<keyword evidence="4" id="KW-0067">ATP-binding</keyword>
<feature type="domain" description="AMP-dependent synthetase/ligase" evidence="6">
    <location>
        <begin position="56"/>
        <end position="434"/>
    </location>
</feature>
<dbReference type="NCBIfam" id="NF003313">
    <property type="entry name" value="PRK04319.1"/>
    <property type="match status" value="1"/>
</dbReference>
<proteinExistence type="predicted"/>
<evidence type="ECO:0000259" key="7">
    <source>
        <dbReference type="Pfam" id="PF13193"/>
    </source>
</evidence>